<dbReference type="PANTHER" id="PTHR39426">
    <property type="entry name" value="HOMOLOGY TO DEATH-ON-CURING PROTEIN OF PHAGE P1"/>
    <property type="match status" value="1"/>
</dbReference>
<dbReference type="InterPro" id="IPR006440">
    <property type="entry name" value="Doc"/>
</dbReference>
<name>A0A7X2D508_9PROT</name>
<dbReference type="EMBL" id="WIVE01000095">
    <property type="protein sequence ID" value="MQX38391.1"/>
    <property type="molecule type" value="Genomic_DNA"/>
</dbReference>
<comment type="caution">
    <text evidence="2">The sequence shown here is derived from an EMBL/GenBank/DDBJ whole genome shotgun (WGS) entry which is preliminary data.</text>
</comment>
<keyword evidence="3" id="KW-1185">Reference proteome</keyword>
<feature type="domain" description="Fido" evidence="1">
    <location>
        <begin position="7"/>
        <end position="125"/>
    </location>
</feature>
<evidence type="ECO:0000259" key="1">
    <source>
        <dbReference type="PROSITE" id="PS51459"/>
    </source>
</evidence>
<dbReference type="RefSeq" id="WP_153346817.1">
    <property type="nucleotide sequence ID" value="NZ_WIVE01000095.1"/>
</dbReference>
<dbReference type="PANTHER" id="PTHR39426:SF1">
    <property type="entry name" value="HOMOLOGY TO DEATH-ON-CURING PROTEIN OF PHAGE P1"/>
    <property type="match status" value="1"/>
</dbReference>
<dbReference type="Gene3D" id="1.20.120.1870">
    <property type="entry name" value="Fic/DOC protein, Fido domain"/>
    <property type="match status" value="1"/>
</dbReference>
<dbReference type="AlphaFoldDB" id="A0A7X2D508"/>
<reference evidence="2 3" key="1">
    <citation type="submission" date="2019-10" db="EMBL/GenBank/DDBJ databases">
        <title>Draft whole-genome sequence of the purple nonsulfur photosynthetic bacterium Roseospira navarrensis DSM 15114.</title>
        <authorList>
            <person name="Kyndt J.A."/>
            <person name="Meyer T.E."/>
        </authorList>
    </citation>
    <scope>NUCLEOTIDE SEQUENCE [LARGE SCALE GENOMIC DNA]</scope>
    <source>
        <strain evidence="2 3">DSM 15114</strain>
    </source>
</reference>
<dbReference type="Proteomes" id="UP000434582">
    <property type="component" value="Unassembled WGS sequence"/>
</dbReference>
<dbReference type="PIRSF" id="PIRSF018297">
    <property type="entry name" value="Doc"/>
    <property type="match status" value="1"/>
</dbReference>
<dbReference type="OrthoDB" id="9802752at2"/>
<dbReference type="GO" id="GO:0016301">
    <property type="term" value="F:kinase activity"/>
    <property type="evidence" value="ECO:0007669"/>
    <property type="project" value="InterPro"/>
</dbReference>
<evidence type="ECO:0000313" key="3">
    <source>
        <dbReference type="Proteomes" id="UP000434582"/>
    </source>
</evidence>
<dbReference type="InterPro" id="IPR036597">
    <property type="entry name" value="Fido-like_dom_sf"/>
</dbReference>
<evidence type="ECO:0000313" key="2">
    <source>
        <dbReference type="EMBL" id="MQX38391.1"/>
    </source>
</evidence>
<proteinExistence type="predicted"/>
<dbReference type="SUPFAM" id="SSF140931">
    <property type="entry name" value="Fic-like"/>
    <property type="match status" value="1"/>
</dbReference>
<dbReference type="NCBIfam" id="TIGR01550">
    <property type="entry name" value="DOC_P1"/>
    <property type="match status" value="1"/>
</dbReference>
<dbReference type="InterPro" id="IPR003812">
    <property type="entry name" value="Fido"/>
</dbReference>
<accession>A0A7X2D508</accession>
<dbReference type="InterPro" id="IPR053737">
    <property type="entry name" value="Type_II_TA_Toxin"/>
</dbReference>
<organism evidence="2 3">
    <name type="scientific">Roseospira navarrensis</name>
    <dbReference type="NCBI Taxonomy" id="140058"/>
    <lineage>
        <taxon>Bacteria</taxon>
        <taxon>Pseudomonadati</taxon>
        <taxon>Pseudomonadota</taxon>
        <taxon>Alphaproteobacteria</taxon>
        <taxon>Rhodospirillales</taxon>
        <taxon>Rhodospirillaceae</taxon>
        <taxon>Roseospira</taxon>
    </lineage>
</organism>
<sequence length="130" mass="14073">MIAPVLPPIEAIEALHRDLIETFGGQPGLRDRGALERAMARPLQVIAYGGDTVSVIDVAAALCVSLSRNHPFLDGNKRIAFVALGVTLILNGYDLDATEREATAVMMDLAAGRLEEEAFRAWVARTCVER</sequence>
<gene>
    <name evidence="2" type="ORF">GHC57_17890</name>
</gene>
<dbReference type="Pfam" id="PF02661">
    <property type="entry name" value="Fic"/>
    <property type="match status" value="1"/>
</dbReference>
<protein>
    <submittedName>
        <fullName evidence="2">Type II toxin-antitoxin system death-on-curing family toxin</fullName>
    </submittedName>
</protein>
<dbReference type="PROSITE" id="PS51459">
    <property type="entry name" value="FIDO"/>
    <property type="match status" value="1"/>
</dbReference>